<keyword evidence="2" id="KW-0808">Transferase</keyword>
<evidence type="ECO:0000313" key="3">
    <source>
        <dbReference type="Proteomes" id="UP000225548"/>
    </source>
</evidence>
<dbReference type="PANTHER" id="PTHR18895">
    <property type="entry name" value="HEMK METHYLTRANSFERASE"/>
    <property type="match status" value="1"/>
</dbReference>
<keyword evidence="3" id="KW-1185">Reference proteome</keyword>
<reference evidence="2 3" key="1">
    <citation type="submission" date="2017-10" db="EMBL/GenBank/DDBJ databases">
        <title>Sequencing the genomes of 1000 actinobacteria strains.</title>
        <authorList>
            <person name="Klenk H.-P."/>
        </authorList>
    </citation>
    <scope>NUCLEOTIDE SEQUENCE [LARGE SCALE GENOMIC DNA]</scope>
    <source>
        <strain evidence="2 3">DSM 18966</strain>
    </source>
</reference>
<dbReference type="CDD" id="cd02440">
    <property type="entry name" value="AdoMet_MTases"/>
    <property type="match status" value="1"/>
</dbReference>
<organism evidence="2 3">
    <name type="scientific">Sanguibacter antarcticus</name>
    <dbReference type="NCBI Taxonomy" id="372484"/>
    <lineage>
        <taxon>Bacteria</taxon>
        <taxon>Bacillati</taxon>
        <taxon>Actinomycetota</taxon>
        <taxon>Actinomycetes</taxon>
        <taxon>Micrococcales</taxon>
        <taxon>Sanguibacteraceae</taxon>
        <taxon>Sanguibacter</taxon>
    </lineage>
</organism>
<dbReference type="Pfam" id="PF13649">
    <property type="entry name" value="Methyltransf_25"/>
    <property type="match status" value="1"/>
</dbReference>
<dbReference type="AlphaFoldDB" id="A0A2A9E7E2"/>
<dbReference type="Proteomes" id="UP000225548">
    <property type="component" value="Unassembled WGS sequence"/>
</dbReference>
<dbReference type="GO" id="GO:0032259">
    <property type="term" value="P:methylation"/>
    <property type="evidence" value="ECO:0007669"/>
    <property type="project" value="UniProtKB-KW"/>
</dbReference>
<accession>A0A2A9E7E2</accession>
<dbReference type="PANTHER" id="PTHR18895:SF74">
    <property type="entry name" value="MTRF1L RELEASE FACTOR GLUTAMINE METHYLTRANSFERASE"/>
    <property type="match status" value="1"/>
</dbReference>
<sequence>MTIVIVSSLPPEVVLLTSHRPTSTDLSSVTSALRGAGCVFAEDEAAAILDAAHDASHLADMVERRVAGTPLEQILGWAEFCGMRIAVAPGVFVPRRRTELLVREAAAILQHGDSGDRVSPGRPVVVDLCCGSGAVGAALAACRDVDLYAADIDPVAVRCARRTVQPAGRVLEGDLFDALPVSLRGRVAVFVVNAPYVPTDEIRFMPAEAREHEPHRTLDGGPDGLDVHRRVAHGVGGWLAPGGHLLVETSGRQTTGTVEAFRAAGLEPRVVHDEEIDATVVVGRADGGWRPGAVLPALTEDR</sequence>
<dbReference type="GO" id="GO:0008168">
    <property type="term" value="F:methyltransferase activity"/>
    <property type="evidence" value="ECO:0007669"/>
    <property type="project" value="UniProtKB-KW"/>
</dbReference>
<name>A0A2A9E7E2_9MICO</name>
<dbReference type="Gene3D" id="3.40.50.150">
    <property type="entry name" value="Vaccinia Virus protein VP39"/>
    <property type="match status" value="1"/>
</dbReference>
<evidence type="ECO:0000259" key="1">
    <source>
        <dbReference type="Pfam" id="PF13649"/>
    </source>
</evidence>
<evidence type="ECO:0000313" key="2">
    <source>
        <dbReference type="EMBL" id="PFG34878.1"/>
    </source>
</evidence>
<proteinExistence type="predicted"/>
<comment type="caution">
    <text evidence="2">The sequence shown here is derived from an EMBL/GenBank/DDBJ whole genome shotgun (WGS) entry which is preliminary data.</text>
</comment>
<gene>
    <name evidence="2" type="ORF">ATL42_2809</name>
</gene>
<dbReference type="InterPro" id="IPR029063">
    <property type="entry name" value="SAM-dependent_MTases_sf"/>
</dbReference>
<dbReference type="Gene3D" id="1.10.8.10">
    <property type="entry name" value="DNA helicase RuvA subunit, C-terminal domain"/>
    <property type="match status" value="1"/>
</dbReference>
<feature type="domain" description="Methyltransferase" evidence="1">
    <location>
        <begin position="125"/>
        <end position="205"/>
    </location>
</feature>
<keyword evidence="2" id="KW-0489">Methyltransferase</keyword>
<protein>
    <submittedName>
        <fullName evidence="2">Release factor glutamine methyltransferase</fullName>
    </submittedName>
</protein>
<dbReference type="SUPFAM" id="SSF53335">
    <property type="entry name" value="S-adenosyl-L-methionine-dependent methyltransferases"/>
    <property type="match status" value="1"/>
</dbReference>
<dbReference type="InterPro" id="IPR041698">
    <property type="entry name" value="Methyltransf_25"/>
</dbReference>
<dbReference type="InterPro" id="IPR022446">
    <property type="entry name" value="MeTrfrase_put"/>
</dbReference>
<dbReference type="NCBIfam" id="TIGR03704">
    <property type="entry name" value="PrmC_rel_meth"/>
    <property type="match status" value="1"/>
</dbReference>
<dbReference type="EMBL" id="PDJG01000001">
    <property type="protein sequence ID" value="PFG34878.1"/>
    <property type="molecule type" value="Genomic_DNA"/>
</dbReference>
<dbReference type="InterPro" id="IPR050320">
    <property type="entry name" value="N5-glutamine_MTase"/>
</dbReference>